<evidence type="ECO:0000256" key="3">
    <source>
        <dbReference type="ARBA" id="ARBA00022614"/>
    </source>
</evidence>
<gene>
    <name evidence="6" type="ORF">MERR_LOCUS33538</name>
</gene>
<dbReference type="InterPro" id="IPR051582">
    <property type="entry name" value="LRR_extensin-like_regulator"/>
</dbReference>
<dbReference type="GO" id="GO:0005576">
    <property type="term" value="C:extracellular region"/>
    <property type="evidence" value="ECO:0007669"/>
    <property type="project" value="UniProtKB-SubCell"/>
</dbReference>
<proteinExistence type="predicted"/>
<evidence type="ECO:0000313" key="7">
    <source>
        <dbReference type="Proteomes" id="UP000467841"/>
    </source>
</evidence>
<evidence type="ECO:0000313" key="6">
    <source>
        <dbReference type="EMBL" id="CAA7046303.1"/>
    </source>
</evidence>
<keyword evidence="7" id="KW-1185">Reference proteome</keyword>
<accession>A0A6D2K3Q0</accession>
<dbReference type="InterPro" id="IPR001611">
    <property type="entry name" value="Leu-rich_rpt"/>
</dbReference>
<name>A0A6D2K3Q0_9BRAS</name>
<dbReference type="OrthoDB" id="1717987at2759"/>
<keyword evidence="4" id="KW-0732">Signal</keyword>
<dbReference type="InterPro" id="IPR032675">
    <property type="entry name" value="LRR_dom_sf"/>
</dbReference>
<keyword evidence="5" id="KW-0677">Repeat</keyword>
<dbReference type="PANTHER" id="PTHR32093:SF120">
    <property type="entry name" value="LEUCINE-RICH REPEAT EXTENSIN-LIKE PROTEIN 3-RELATED"/>
    <property type="match status" value="1"/>
</dbReference>
<dbReference type="AlphaFoldDB" id="A0A6D2K3Q0"/>
<keyword evidence="2" id="KW-0964">Secreted</keyword>
<evidence type="ECO:0000256" key="1">
    <source>
        <dbReference type="ARBA" id="ARBA00004613"/>
    </source>
</evidence>
<comment type="caution">
    <text evidence="6">The sequence shown here is derived from an EMBL/GenBank/DDBJ whole genome shotgun (WGS) entry which is preliminary data.</text>
</comment>
<dbReference type="Proteomes" id="UP000467841">
    <property type="component" value="Unassembled WGS sequence"/>
</dbReference>
<evidence type="ECO:0000256" key="4">
    <source>
        <dbReference type="ARBA" id="ARBA00022729"/>
    </source>
</evidence>
<evidence type="ECO:0008006" key="8">
    <source>
        <dbReference type="Google" id="ProtNLM"/>
    </source>
</evidence>
<dbReference type="EMBL" id="CACVBM020001341">
    <property type="protein sequence ID" value="CAA7046303.1"/>
    <property type="molecule type" value="Genomic_DNA"/>
</dbReference>
<dbReference type="PANTHER" id="PTHR32093">
    <property type="entry name" value="LEUCINE-RICH REPEAT EXTENSIN-LIKE PROTEIN 3-RELATED"/>
    <property type="match status" value="1"/>
</dbReference>
<dbReference type="Gene3D" id="3.80.10.10">
    <property type="entry name" value="Ribonuclease Inhibitor"/>
    <property type="match status" value="1"/>
</dbReference>
<reference evidence="6" key="1">
    <citation type="submission" date="2020-01" db="EMBL/GenBank/DDBJ databases">
        <authorList>
            <person name="Mishra B."/>
        </authorList>
    </citation>
    <scope>NUCLEOTIDE SEQUENCE [LARGE SCALE GENOMIC DNA]</scope>
</reference>
<sequence length="102" mass="11789">MKYHCKLDRIQISNACNYTGVFCLRLPDNRRIRTVAIIDLNHADIAAYFPEELGLLTDLALFHVNLNRFCGTVPHWFKQLKLLLELDLSNNRFAGKFPTVVL</sequence>
<dbReference type="Pfam" id="PF00560">
    <property type="entry name" value="LRR_1"/>
    <property type="match status" value="1"/>
</dbReference>
<dbReference type="SUPFAM" id="SSF52058">
    <property type="entry name" value="L domain-like"/>
    <property type="match status" value="1"/>
</dbReference>
<keyword evidence="3" id="KW-0433">Leucine-rich repeat</keyword>
<comment type="subcellular location">
    <subcellularLocation>
        <location evidence="1">Secreted</location>
    </subcellularLocation>
</comment>
<evidence type="ECO:0000256" key="5">
    <source>
        <dbReference type="ARBA" id="ARBA00022737"/>
    </source>
</evidence>
<organism evidence="6 7">
    <name type="scientific">Microthlaspi erraticum</name>
    <dbReference type="NCBI Taxonomy" id="1685480"/>
    <lineage>
        <taxon>Eukaryota</taxon>
        <taxon>Viridiplantae</taxon>
        <taxon>Streptophyta</taxon>
        <taxon>Embryophyta</taxon>
        <taxon>Tracheophyta</taxon>
        <taxon>Spermatophyta</taxon>
        <taxon>Magnoliopsida</taxon>
        <taxon>eudicotyledons</taxon>
        <taxon>Gunneridae</taxon>
        <taxon>Pentapetalae</taxon>
        <taxon>rosids</taxon>
        <taxon>malvids</taxon>
        <taxon>Brassicales</taxon>
        <taxon>Brassicaceae</taxon>
        <taxon>Coluteocarpeae</taxon>
        <taxon>Microthlaspi</taxon>
    </lineage>
</organism>
<protein>
    <recommendedName>
        <fullName evidence="8">Leucine-rich repeat-containing N-terminal plant-type domain-containing protein</fullName>
    </recommendedName>
</protein>
<evidence type="ECO:0000256" key="2">
    <source>
        <dbReference type="ARBA" id="ARBA00022525"/>
    </source>
</evidence>